<evidence type="ECO:0000256" key="17">
    <source>
        <dbReference type="ARBA" id="ARBA00023128"/>
    </source>
</evidence>
<comment type="catalytic activity">
    <reaction evidence="30">
        <text>(3S)-3-hydroxydodecanoyl-CoA = (2E)-dodecenoyl-CoA + H2O</text>
        <dbReference type="Rhea" id="RHEA:31075"/>
        <dbReference type="ChEBI" id="CHEBI:15377"/>
        <dbReference type="ChEBI" id="CHEBI:57330"/>
        <dbReference type="ChEBI" id="CHEBI:62558"/>
    </reaction>
    <physiologicalReaction direction="right-to-left" evidence="30">
        <dbReference type="Rhea" id="RHEA:31077"/>
    </physiologicalReaction>
</comment>
<dbReference type="InterPro" id="IPR006176">
    <property type="entry name" value="3-OHacyl-CoA_DH_NAD-bd"/>
</dbReference>
<comment type="catalytic activity">
    <reaction evidence="24">
        <text>a (3S)-3-hydroxyacyl-CoA + NAD(+) = a 3-oxoacyl-CoA + NADH + H(+)</text>
        <dbReference type="Rhea" id="RHEA:22432"/>
        <dbReference type="ChEBI" id="CHEBI:15378"/>
        <dbReference type="ChEBI" id="CHEBI:57318"/>
        <dbReference type="ChEBI" id="CHEBI:57540"/>
        <dbReference type="ChEBI" id="CHEBI:57945"/>
        <dbReference type="ChEBI" id="CHEBI:90726"/>
        <dbReference type="EC" id="1.1.1.35"/>
    </reaction>
</comment>
<dbReference type="InterPro" id="IPR029045">
    <property type="entry name" value="ClpP/crotonase-like_dom_sf"/>
</dbReference>
<keyword evidence="17" id="KW-0496">Mitochondrion</keyword>
<proteinExistence type="inferred from homology"/>
<comment type="catalytic activity">
    <reaction evidence="21">
        <text>a (3S)-3-hydroxyacyl-CoA = a (2E)-enoyl-CoA + H2O</text>
        <dbReference type="Rhea" id="RHEA:16105"/>
        <dbReference type="ChEBI" id="CHEBI:15377"/>
        <dbReference type="ChEBI" id="CHEBI:57318"/>
        <dbReference type="ChEBI" id="CHEBI:58856"/>
        <dbReference type="EC" id="4.2.1.17"/>
    </reaction>
    <physiologicalReaction direction="right-to-left" evidence="21">
        <dbReference type="Rhea" id="RHEA:16107"/>
    </physiologicalReaction>
</comment>
<keyword evidence="9" id="KW-0808">Transferase</keyword>
<dbReference type="InterPro" id="IPR012803">
    <property type="entry name" value="Fa_ox_alpha_mit"/>
</dbReference>
<evidence type="ECO:0000256" key="29">
    <source>
        <dbReference type="ARBA" id="ARBA00052224"/>
    </source>
</evidence>
<feature type="domain" description="3-hydroxyacyl-CoA dehydrogenase NAD binding" evidence="45">
    <location>
        <begin position="519"/>
        <end position="697"/>
    </location>
</feature>
<evidence type="ECO:0000256" key="30">
    <source>
        <dbReference type="ARBA" id="ARBA00052711"/>
    </source>
</evidence>
<evidence type="ECO:0000256" key="13">
    <source>
        <dbReference type="ARBA" id="ARBA00022990"/>
    </source>
</evidence>
<evidence type="ECO:0000256" key="23">
    <source>
        <dbReference type="ARBA" id="ARBA00048361"/>
    </source>
</evidence>
<reference evidence="46" key="1">
    <citation type="submission" date="2021-04" db="EMBL/GenBank/DDBJ databases">
        <authorList>
            <person name="Cornetti L."/>
        </authorList>
    </citation>
    <scope>NUCLEOTIDE SEQUENCE</scope>
</reference>
<dbReference type="InterPro" id="IPR008927">
    <property type="entry name" value="6-PGluconate_DH-like_C_sf"/>
</dbReference>
<comment type="subcellular location">
    <subcellularLocation>
        <location evidence="2">Mitochondrion inner membrane</location>
    </subcellularLocation>
</comment>
<feature type="domain" description="3-hydroxyacyl-CoA dehydrogenase C-terminal" evidence="44">
    <location>
        <begin position="832"/>
        <end position="909"/>
    </location>
</feature>
<evidence type="ECO:0000256" key="34">
    <source>
        <dbReference type="ARBA" id="ARBA00052989"/>
    </source>
</evidence>
<keyword evidence="15" id="KW-0520">NAD</keyword>
<keyword evidence="13" id="KW-0007">Acetylation</keyword>
<dbReference type="InterPro" id="IPR001753">
    <property type="entry name" value="Enoyl-CoA_hydra/iso"/>
</dbReference>
<evidence type="ECO:0000256" key="14">
    <source>
        <dbReference type="ARBA" id="ARBA00023002"/>
    </source>
</evidence>
<comment type="catalytic activity">
    <reaction evidence="1">
        <text>(3S)-hydroxyhexadecanoyl-CoA = (2E)-hexadecenoyl-CoA + H2O</text>
        <dbReference type="Rhea" id="RHEA:31163"/>
        <dbReference type="ChEBI" id="CHEBI:15377"/>
        <dbReference type="ChEBI" id="CHEBI:61526"/>
        <dbReference type="ChEBI" id="CHEBI:62613"/>
    </reaction>
    <physiologicalReaction direction="right-to-left" evidence="1">
        <dbReference type="Rhea" id="RHEA:31165"/>
    </physiologicalReaction>
</comment>
<dbReference type="GO" id="GO:0006635">
    <property type="term" value="P:fatty acid beta-oxidation"/>
    <property type="evidence" value="ECO:0007669"/>
    <property type="project" value="InterPro"/>
</dbReference>
<evidence type="ECO:0000313" key="46">
    <source>
        <dbReference type="EMBL" id="CAG4634627.1"/>
    </source>
</evidence>
<dbReference type="Pfam" id="PF06102">
    <property type="entry name" value="RRP36"/>
    <property type="match status" value="1"/>
</dbReference>
<keyword evidence="14" id="KW-0560">Oxidoreductase</keyword>
<organism evidence="46">
    <name type="scientific">Alona affinis</name>
    <dbReference type="NCBI Taxonomy" id="381656"/>
    <lineage>
        <taxon>Eukaryota</taxon>
        <taxon>Metazoa</taxon>
        <taxon>Ecdysozoa</taxon>
        <taxon>Arthropoda</taxon>
        <taxon>Crustacea</taxon>
        <taxon>Branchiopoda</taxon>
        <taxon>Diplostraca</taxon>
        <taxon>Cladocera</taxon>
        <taxon>Anomopoda</taxon>
        <taxon>Chydoridae</taxon>
        <taxon>Alona</taxon>
    </lineage>
</organism>
<feature type="site" description="Important for long-chain enoyl-CoA hydratase activity" evidence="41">
    <location>
        <position position="305"/>
    </location>
</feature>
<keyword evidence="7" id="KW-0488">Methylation</keyword>
<dbReference type="EMBL" id="OC977972">
    <property type="protein sequence ID" value="CAG4634627.1"/>
    <property type="molecule type" value="Genomic_DNA"/>
</dbReference>
<evidence type="ECO:0000256" key="32">
    <source>
        <dbReference type="ARBA" id="ARBA00052860"/>
    </source>
</evidence>
<comment type="catalytic activity">
    <reaction evidence="23">
        <text>(3S)-hydroxydecanoyl-CoA + NAD(+) = 3-oxodecanoyl-CoA + NADH + H(+)</text>
        <dbReference type="Rhea" id="RHEA:31187"/>
        <dbReference type="ChEBI" id="CHEBI:15378"/>
        <dbReference type="ChEBI" id="CHEBI:57540"/>
        <dbReference type="ChEBI" id="CHEBI:57945"/>
        <dbReference type="ChEBI" id="CHEBI:62548"/>
        <dbReference type="ChEBI" id="CHEBI:62616"/>
    </reaction>
    <physiologicalReaction direction="left-to-right" evidence="23">
        <dbReference type="Rhea" id="RHEA:31188"/>
    </physiologicalReaction>
</comment>
<evidence type="ECO:0000256" key="43">
    <source>
        <dbReference type="SAM" id="MobiDB-lite"/>
    </source>
</evidence>
<keyword evidence="20" id="KW-0511">Multifunctional enzyme</keyword>
<dbReference type="PANTHER" id="PTHR43612">
    <property type="entry name" value="TRIFUNCTIONAL ENZYME SUBUNIT ALPHA"/>
    <property type="match status" value="1"/>
</dbReference>
<comment type="subunit">
    <text evidence="35">Heterotetramer of 2 alpha/HADHA and 2 beta/HADHB subunits; forms the mitochondrial trifunctional enzyme. Also purified as higher order heterooligomers including a 4 alpha/HADHA and 4 beta/HADHB heterooligomer which physiological significance remains unclear. The mitochondrial trifunctional enzyme interacts with MTLN.</text>
</comment>
<comment type="catalytic activity">
    <reaction evidence="28">
        <text>(3S)-hydroxyoctanoyl-CoA = (2E)-octenoyl-CoA + H2O</text>
        <dbReference type="Rhea" id="RHEA:31199"/>
        <dbReference type="ChEBI" id="CHEBI:15377"/>
        <dbReference type="ChEBI" id="CHEBI:62242"/>
        <dbReference type="ChEBI" id="CHEBI:62617"/>
    </reaction>
    <physiologicalReaction direction="right-to-left" evidence="28">
        <dbReference type="Rhea" id="RHEA:31201"/>
    </physiologicalReaction>
</comment>
<comment type="catalytic activity">
    <reaction evidence="25">
        <text>1'-[1,2-di-(9Z,12Z-octadecadienoyl)-sn-glycero-3-phospho]-3'-[1-(9Z,12Z-octadecadienoyl)-sn-glycero-3-phospho]-glycerol + (9Z,12Z)-octadecadienoyl-CoA = 1',3'-bis-[1,2-di-(9Z,12Z-octadecadienoyl)-sn-glycero-3-phospho]-glycerol + CoA</text>
        <dbReference type="Rhea" id="RHEA:43672"/>
        <dbReference type="ChEBI" id="CHEBI:57287"/>
        <dbReference type="ChEBI" id="CHEBI:57383"/>
        <dbReference type="ChEBI" id="CHEBI:83580"/>
        <dbReference type="ChEBI" id="CHEBI:83581"/>
    </reaction>
    <physiologicalReaction direction="left-to-right" evidence="25">
        <dbReference type="Rhea" id="RHEA:43673"/>
    </physiologicalReaction>
</comment>
<evidence type="ECO:0000256" key="8">
    <source>
        <dbReference type="ARBA" id="ARBA00022553"/>
    </source>
</evidence>
<evidence type="ECO:0000256" key="5">
    <source>
        <dbReference type="ARBA" id="ARBA00008750"/>
    </source>
</evidence>
<comment type="similarity">
    <text evidence="5">In the N-terminal section; belongs to the enoyl-CoA hydratase/isomerase family.</text>
</comment>
<keyword evidence="42" id="KW-0175">Coiled coil</keyword>
<comment type="catalytic activity">
    <reaction evidence="32">
        <text>1'-[1,2-di-(9Z,12Z-octadecadienoyl)-sn-glycero-3-phospho]-3'-[1-(9Z,12Z-octadecadienoyl)-sn-glycero-3-phospho]-glycerol + (9Z)-octadecenoyl-CoA = 1'-[1,2-di-(9Z,12Z-octadecadienoyl)-sn-glycero-3-phospho]-3'-[1-(9Z,12Z-octadecadienoyl)-2-(9Z-octadecenoyl)-sn-glycero-3-phospho]-glycerol + CoA</text>
        <dbReference type="Rhea" id="RHEA:43676"/>
        <dbReference type="ChEBI" id="CHEBI:57287"/>
        <dbReference type="ChEBI" id="CHEBI:57387"/>
        <dbReference type="ChEBI" id="CHEBI:83580"/>
        <dbReference type="ChEBI" id="CHEBI:83582"/>
    </reaction>
    <physiologicalReaction direction="left-to-right" evidence="32">
        <dbReference type="Rhea" id="RHEA:43677"/>
    </physiologicalReaction>
</comment>
<evidence type="ECO:0000256" key="31">
    <source>
        <dbReference type="ARBA" id="ARBA00052834"/>
    </source>
</evidence>
<dbReference type="CDD" id="cd06558">
    <property type="entry name" value="crotonase-like"/>
    <property type="match status" value="1"/>
</dbReference>
<dbReference type="Pfam" id="PF00378">
    <property type="entry name" value="ECH_1"/>
    <property type="match status" value="1"/>
</dbReference>
<dbReference type="Pfam" id="PF02737">
    <property type="entry name" value="3HCDH_N"/>
    <property type="match status" value="1"/>
</dbReference>
<dbReference type="PANTHER" id="PTHR43612:SF3">
    <property type="entry name" value="TRIFUNCTIONAL ENZYME SUBUNIT ALPHA, MITOCHONDRIAL"/>
    <property type="match status" value="1"/>
</dbReference>
<dbReference type="FunFam" id="1.10.1040.50:FF:000002">
    <property type="entry name" value="Trifunctional enzyme subunit alpha, mitochondrial"/>
    <property type="match status" value="1"/>
</dbReference>
<comment type="catalytic activity">
    <reaction evidence="27">
        <text>a 4-saturated-(3S)-3-hydroxyacyl-CoA = a (3E)-enoyl-CoA + H2O</text>
        <dbReference type="Rhea" id="RHEA:20724"/>
        <dbReference type="ChEBI" id="CHEBI:15377"/>
        <dbReference type="ChEBI" id="CHEBI:58521"/>
        <dbReference type="ChEBI" id="CHEBI:137480"/>
        <dbReference type="EC" id="4.2.1.17"/>
    </reaction>
    <physiologicalReaction direction="right-to-left" evidence="27">
        <dbReference type="Rhea" id="RHEA:20726"/>
    </physiologicalReaction>
</comment>
<dbReference type="GO" id="GO:0016509">
    <property type="term" value="F:long-chain (3S)-3-hydroxyacyl-CoA dehydrogenase (NAD+) activity"/>
    <property type="evidence" value="ECO:0007669"/>
    <property type="project" value="UniProtKB-EC"/>
</dbReference>
<evidence type="ECO:0000256" key="21">
    <source>
        <dbReference type="ARBA" id="ARBA00035854"/>
    </source>
</evidence>
<evidence type="ECO:0000256" key="40">
    <source>
        <dbReference type="PIRSR" id="PIRSR612803-1"/>
    </source>
</evidence>
<comment type="catalytic activity">
    <reaction evidence="33">
        <text>(3S)-3-hydroxydodecanoyl-CoA + NAD(+) = 3-oxododecanoyl-CoA + NADH + H(+)</text>
        <dbReference type="Rhea" id="RHEA:31179"/>
        <dbReference type="ChEBI" id="CHEBI:15378"/>
        <dbReference type="ChEBI" id="CHEBI:57540"/>
        <dbReference type="ChEBI" id="CHEBI:57945"/>
        <dbReference type="ChEBI" id="CHEBI:62558"/>
        <dbReference type="ChEBI" id="CHEBI:62615"/>
    </reaction>
    <physiologicalReaction direction="left-to-right" evidence="33">
        <dbReference type="Rhea" id="RHEA:31180"/>
    </physiologicalReaction>
</comment>
<evidence type="ECO:0000256" key="28">
    <source>
        <dbReference type="ARBA" id="ARBA00051877"/>
    </source>
</evidence>
<evidence type="ECO:0000256" key="4">
    <source>
        <dbReference type="ARBA" id="ARBA00007005"/>
    </source>
</evidence>
<evidence type="ECO:0000256" key="2">
    <source>
        <dbReference type="ARBA" id="ARBA00004273"/>
    </source>
</evidence>
<keyword evidence="18" id="KW-0472">Membrane</keyword>
<evidence type="ECO:0000256" key="15">
    <source>
        <dbReference type="ARBA" id="ARBA00023027"/>
    </source>
</evidence>
<gene>
    <name evidence="46" type="primary">EOG090X01G2</name>
</gene>
<evidence type="ECO:0000256" key="36">
    <source>
        <dbReference type="ARBA" id="ARBA00066806"/>
    </source>
</evidence>
<dbReference type="GO" id="GO:0016740">
    <property type="term" value="F:transferase activity"/>
    <property type="evidence" value="ECO:0007669"/>
    <property type="project" value="UniProtKB-KW"/>
</dbReference>
<evidence type="ECO:0000256" key="9">
    <source>
        <dbReference type="ARBA" id="ARBA00022679"/>
    </source>
</evidence>
<comment type="catalytic activity">
    <reaction evidence="22">
        <text>(3S)-hydroxyhexadecanoyl-CoA + NAD(+) = 3-oxohexadecanoyl-CoA + NADH + H(+)</text>
        <dbReference type="Rhea" id="RHEA:31159"/>
        <dbReference type="ChEBI" id="CHEBI:15378"/>
        <dbReference type="ChEBI" id="CHEBI:57349"/>
        <dbReference type="ChEBI" id="CHEBI:57540"/>
        <dbReference type="ChEBI" id="CHEBI:57945"/>
        <dbReference type="ChEBI" id="CHEBI:62613"/>
    </reaction>
    <physiologicalReaction direction="left-to-right" evidence="22">
        <dbReference type="Rhea" id="RHEA:31160"/>
    </physiologicalReaction>
</comment>
<feature type="site" description="Important for long-chain enoyl-CoA hydratase activity" evidence="41">
    <location>
        <position position="327"/>
    </location>
</feature>
<feature type="compositionally biased region" description="Acidic residues" evidence="43">
    <location>
        <begin position="8"/>
        <end position="34"/>
    </location>
</feature>
<evidence type="ECO:0000256" key="16">
    <source>
        <dbReference type="ARBA" id="ARBA00023098"/>
    </source>
</evidence>
<evidence type="ECO:0000256" key="25">
    <source>
        <dbReference type="ARBA" id="ARBA00050222"/>
    </source>
</evidence>
<evidence type="ECO:0000256" key="27">
    <source>
        <dbReference type="ARBA" id="ARBA00051215"/>
    </source>
</evidence>
<evidence type="ECO:0000256" key="24">
    <source>
        <dbReference type="ARBA" id="ARBA00049556"/>
    </source>
</evidence>
<comment type="catalytic activity">
    <reaction evidence="34">
        <text>1'-[1,2-di-(9Z,12Z-octadecadienoyl)-sn-glycero-3-phospho]-3'-[1-(9Z,12Z-octadecadienoyl)-sn-glycero-3-phospho]-glycerol + hexadecanoyl-CoA = 1'-[1,2-di-(9Z,12Z-octadecadienoyl)-sn-glycero-3-phospho]-3'-[1-(9Z,12Z-octadecadienoyl)-2-hexadecanoyl-sn-glycero-3-phospho]-glycerol + CoA</text>
        <dbReference type="Rhea" id="RHEA:43680"/>
        <dbReference type="ChEBI" id="CHEBI:57287"/>
        <dbReference type="ChEBI" id="CHEBI:57379"/>
        <dbReference type="ChEBI" id="CHEBI:83580"/>
        <dbReference type="ChEBI" id="CHEBI:83583"/>
    </reaction>
    <physiologicalReaction direction="left-to-right" evidence="34">
        <dbReference type="Rhea" id="RHEA:43681"/>
    </physiologicalReaction>
</comment>
<dbReference type="InterPro" id="IPR050136">
    <property type="entry name" value="FA_oxidation_alpha_subunit"/>
</dbReference>
<evidence type="ECO:0000259" key="44">
    <source>
        <dbReference type="Pfam" id="PF00725"/>
    </source>
</evidence>
<dbReference type="EC" id="4.2.1.17" evidence="6"/>
<evidence type="ECO:0000256" key="22">
    <source>
        <dbReference type="ARBA" id="ARBA00047613"/>
    </source>
</evidence>
<dbReference type="EC" id="1.1.1.211" evidence="36"/>
<dbReference type="FunFam" id="3.90.226.10:FF:000011">
    <property type="entry name" value="Fatty acid oxidation complex subunit alpha"/>
    <property type="match status" value="1"/>
</dbReference>
<keyword evidence="12" id="KW-0809">Transit peptide</keyword>
<dbReference type="GO" id="GO:0004300">
    <property type="term" value="F:enoyl-CoA hydratase activity"/>
    <property type="evidence" value="ECO:0007669"/>
    <property type="project" value="UniProtKB-EC"/>
</dbReference>
<evidence type="ECO:0000256" key="11">
    <source>
        <dbReference type="ARBA" id="ARBA00022832"/>
    </source>
</evidence>
<evidence type="ECO:0000256" key="10">
    <source>
        <dbReference type="ARBA" id="ARBA00022792"/>
    </source>
</evidence>
<dbReference type="GO" id="GO:0005743">
    <property type="term" value="C:mitochondrial inner membrane"/>
    <property type="evidence" value="ECO:0007669"/>
    <property type="project" value="UniProtKB-SubCell"/>
</dbReference>
<feature type="active site" description="For hydroxyacyl-coenzyme A dehydrogenase activity" evidence="40">
    <location>
        <position position="666"/>
    </location>
</feature>
<dbReference type="SUPFAM" id="SSF48179">
    <property type="entry name" value="6-phosphogluconate dehydrogenase C-terminal domain-like"/>
    <property type="match status" value="2"/>
</dbReference>
<dbReference type="SUPFAM" id="SSF52096">
    <property type="entry name" value="ClpP/crotonase"/>
    <property type="match status" value="1"/>
</dbReference>
<dbReference type="Gene3D" id="3.90.226.10">
    <property type="entry name" value="2-enoyl-CoA Hydratase, Chain A, domain 1"/>
    <property type="match status" value="1"/>
</dbReference>
<dbReference type="Pfam" id="PF00725">
    <property type="entry name" value="3HCDH"/>
    <property type="match status" value="2"/>
</dbReference>
<evidence type="ECO:0000256" key="6">
    <source>
        <dbReference type="ARBA" id="ARBA00012076"/>
    </source>
</evidence>
<dbReference type="InterPro" id="IPR006108">
    <property type="entry name" value="3HC_DH_C"/>
</dbReference>
<evidence type="ECO:0000259" key="45">
    <source>
        <dbReference type="Pfam" id="PF02737"/>
    </source>
</evidence>
<feature type="site" description="Important for hydroxyacyl-coenzyme A dehydrogenase activity" evidence="41">
    <location>
        <position position="654"/>
    </location>
</feature>
<feature type="region of interest" description="Disordered" evidence="43">
    <location>
        <begin position="1"/>
        <end position="46"/>
    </location>
</feature>
<protein>
    <recommendedName>
        <fullName evidence="37">Trifunctional enzyme subunit alpha, mitochondrial</fullName>
        <ecNumber evidence="36">1.1.1.211</ecNumber>
        <ecNumber evidence="6">4.2.1.17</ecNumber>
    </recommendedName>
    <alternativeName>
        <fullName evidence="38">Monolysocardiolipin acyltransferase</fullName>
    </alternativeName>
    <alternativeName>
        <fullName evidence="39">TP-alpha</fullName>
    </alternativeName>
</protein>
<keyword evidence="19" id="KW-0456">Lyase</keyword>
<evidence type="ECO:0000256" key="20">
    <source>
        <dbReference type="ARBA" id="ARBA00023268"/>
    </source>
</evidence>
<keyword evidence="8" id="KW-0597">Phosphoprotein</keyword>
<keyword evidence="11" id="KW-0276">Fatty acid metabolism</keyword>
<dbReference type="GO" id="GO:0016507">
    <property type="term" value="C:mitochondrial fatty acid beta-oxidation multienzyme complex"/>
    <property type="evidence" value="ECO:0007669"/>
    <property type="project" value="InterPro"/>
</dbReference>
<feature type="coiled-coil region" evidence="42">
    <location>
        <begin position="167"/>
        <end position="238"/>
    </location>
</feature>
<evidence type="ECO:0000256" key="39">
    <source>
        <dbReference type="ARBA" id="ARBA00083277"/>
    </source>
</evidence>
<evidence type="ECO:0000256" key="38">
    <source>
        <dbReference type="ARBA" id="ARBA00077617"/>
    </source>
</evidence>
<keyword evidence="10" id="KW-0999">Mitochondrion inner membrane</keyword>
<dbReference type="GO" id="GO:0070403">
    <property type="term" value="F:NAD+ binding"/>
    <property type="evidence" value="ECO:0007669"/>
    <property type="project" value="InterPro"/>
</dbReference>
<comment type="catalytic activity">
    <reaction evidence="26">
        <text>a long-chain (3S)-3-hydroxy fatty acyl-CoA + NAD(+) = a long-chain 3-oxo-fatty acyl-CoA + NADH + H(+)</text>
        <dbReference type="Rhea" id="RHEA:52656"/>
        <dbReference type="ChEBI" id="CHEBI:15378"/>
        <dbReference type="ChEBI" id="CHEBI:57540"/>
        <dbReference type="ChEBI" id="CHEBI:57945"/>
        <dbReference type="ChEBI" id="CHEBI:136757"/>
        <dbReference type="ChEBI" id="CHEBI:136758"/>
        <dbReference type="EC" id="1.1.1.211"/>
    </reaction>
    <physiologicalReaction direction="left-to-right" evidence="26">
        <dbReference type="Rhea" id="RHEA:52657"/>
    </physiologicalReaction>
</comment>
<evidence type="ECO:0000256" key="26">
    <source>
        <dbReference type="ARBA" id="ARBA00050446"/>
    </source>
</evidence>
<feature type="domain" description="3-hydroxyacyl-CoA dehydrogenase C-terminal" evidence="44">
    <location>
        <begin position="700"/>
        <end position="795"/>
    </location>
</feature>
<dbReference type="AlphaFoldDB" id="A0A9N6WQN1"/>
<evidence type="ECO:0000256" key="3">
    <source>
        <dbReference type="ARBA" id="ARBA00005005"/>
    </source>
</evidence>
<comment type="catalytic activity">
    <reaction evidence="29">
        <text>(3S)-hydroxyoctanoyl-CoA + NAD(+) = 3-oxooctanoyl-CoA + NADH + H(+)</text>
        <dbReference type="Rhea" id="RHEA:31195"/>
        <dbReference type="ChEBI" id="CHEBI:15378"/>
        <dbReference type="ChEBI" id="CHEBI:57540"/>
        <dbReference type="ChEBI" id="CHEBI:57945"/>
        <dbReference type="ChEBI" id="CHEBI:62617"/>
        <dbReference type="ChEBI" id="CHEBI:62619"/>
    </reaction>
    <physiologicalReaction direction="left-to-right" evidence="29">
        <dbReference type="Rhea" id="RHEA:31196"/>
    </physiologicalReaction>
</comment>
<evidence type="ECO:0000256" key="18">
    <source>
        <dbReference type="ARBA" id="ARBA00023136"/>
    </source>
</evidence>
<name>A0A9N6WQN1_9CRUS</name>
<comment type="catalytic activity">
    <reaction evidence="31">
        <text>(3S)-hydroxytetradecanoyl-CoA + NAD(+) = 3-oxotetradecanoyl-CoA + NADH + H(+)</text>
        <dbReference type="Rhea" id="RHEA:31167"/>
        <dbReference type="ChEBI" id="CHEBI:15378"/>
        <dbReference type="ChEBI" id="CHEBI:57540"/>
        <dbReference type="ChEBI" id="CHEBI:57945"/>
        <dbReference type="ChEBI" id="CHEBI:62543"/>
        <dbReference type="ChEBI" id="CHEBI:62614"/>
    </reaction>
    <physiologicalReaction direction="left-to-right" evidence="31">
        <dbReference type="Rhea" id="RHEA:31168"/>
    </physiologicalReaction>
</comment>
<dbReference type="InterPro" id="IPR036291">
    <property type="entry name" value="NAD(P)-bd_dom_sf"/>
</dbReference>
<sequence>MSKKTRFEEEDIVEEYNSEDDEDDDVDEEDEADEASSGSDVSEDKFPVLSSIVNKGKVAVDPTAPKNEDTERLAIRQELSNLSFEELQKLKEKIGSKKFNNTLLAGGKKKSEPVVREFKRANPNRPREMSSKSRKIEVKQAIQVPKVFKNDPRFDNLCGEFHEKKFHRNYEFVNKMKEEEVAKLKEEIKEEANPRRVEKMKYLIQRMENQIRAEKKRKEEEEKEAAERQTTIEALKQGINPHFASKWKPGCFIAGADISMLQRCKSAEEATGLTKACQDLLLEMENSKKPIVAAIMGSCLGGGLEVALACHYRIAVKEKKTALGLPEVMLGLLPGGGGTQRLPKLTSVPTGLDMILTGKTVKADKAKKLGFVDLTLDPIGPGVDTADHRTLQHLEDVAVRVADELATGKTKISRKKSQMDRVMSFALNYNFVKDFIFNKAKAQVMKQTNGLYPAPLTILKVLRTSVDKGFASKEGYDAEATAFGKLAMTKESRGLIGLFQSQTECKKNRFGKPQRPTKTIGILGAGLMGAGIAQVSVDKGYQVLLKDAAAKGLARGQNQVNDGLEKAVKRKKISSFERDLYASNLVPTLSYDGFKNCDMVIEAVFENLAIKHKVIKEVEAVIPEHCIFASNTSALPITKIAEGSKRPEKVIGMHYFSPVDKMQLLEIITNPKTSKDTIAAAVEVGLRQGKVVITVGDGPGFYTSRILGFMMSEAHRLLLEGAEPKRLDKLTKSFGFPVGVVTLQDEVGIDIGAHVGEYLQGVFGARLTTMQSEVLETFVKAGITGRKSGKGFFIYEKDSKGERQVNPDALNILKRFAQTPKGFHTDEDIQFRMASRFVNEAVLCLQEGILANPVEGDVGAVFGLGFPPFTGGPFRFVDEFGADKLVDIMRKFESAYGVSFTPCQLLVDHSKGNKKFYPSA</sequence>
<accession>A0A9N6WQN1</accession>
<comment type="pathway">
    <text evidence="3">Lipid metabolism; fatty acid beta-oxidation.</text>
</comment>
<evidence type="ECO:0000256" key="1">
    <source>
        <dbReference type="ARBA" id="ARBA00000469"/>
    </source>
</evidence>
<dbReference type="FunFam" id="3.40.50.720:FF:000009">
    <property type="entry name" value="Fatty oxidation complex, alpha subunit"/>
    <property type="match status" value="1"/>
</dbReference>
<evidence type="ECO:0000256" key="33">
    <source>
        <dbReference type="ARBA" id="ARBA00052945"/>
    </source>
</evidence>
<evidence type="ECO:0000256" key="37">
    <source>
        <dbReference type="ARBA" id="ARBA00068347"/>
    </source>
</evidence>
<dbReference type="Gene3D" id="3.40.50.720">
    <property type="entry name" value="NAD(P)-binding Rossmann-like Domain"/>
    <property type="match status" value="1"/>
</dbReference>
<evidence type="ECO:0000256" key="7">
    <source>
        <dbReference type="ARBA" id="ARBA00022481"/>
    </source>
</evidence>
<comment type="similarity">
    <text evidence="4">In the central section; belongs to the 3-hydroxyacyl-CoA dehydrogenase family.</text>
</comment>
<evidence type="ECO:0000256" key="41">
    <source>
        <dbReference type="PIRSR" id="PIRSR612803-2"/>
    </source>
</evidence>
<evidence type="ECO:0000256" key="35">
    <source>
        <dbReference type="ARBA" id="ARBA00062153"/>
    </source>
</evidence>
<evidence type="ECO:0000256" key="19">
    <source>
        <dbReference type="ARBA" id="ARBA00023239"/>
    </source>
</evidence>
<dbReference type="Gene3D" id="1.10.1040.50">
    <property type="match status" value="1"/>
</dbReference>
<dbReference type="InterPro" id="IPR009292">
    <property type="entry name" value="RRP36"/>
</dbReference>
<evidence type="ECO:0000256" key="42">
    <source>
        <dbReference type="SAM" id="Coils"/>
    </source>
</evidence>
<evidence type="ECO:0000256" key="12">
    <source>
        <dbReference type="ARBA" id="ARBA00022946"/>
    </source>
</evidence>
<dbReference type="SUPFAM" id="SSF51735">
    <property type="entry name" value="NAD(P)-binding Rossmann-fold domains"/>
    <property type="match status" value="1"/>
</dbReference>
<keyword evidence="16" id="KW-0443">Lipid metabolism</keyword>
<dbReference type="NCBIfam" id="TIGR02441">
    <property type="entry name" value="fa_ox_alpha_mit"/>
    <property type="match status" value="1"/>
</dbReference>